<feature type="signal peptide" evidence="1">
    <location>
        <begin position="1"/>
        <end position="23"/>
    </location>
</feature>
<proteinExistence type="predicted"/>
<dbReference type="STRING" id="1479485.DA73_0235400"/>
<comment type="caution">
    <text evidence="3">The sequence shown here is derived from an EMBL/GenBank/DDBJ whole genome shotgun (WGS) entry which is preliminary data.</text>
</comment>
<protein>
    <submittedName>
        <fullName evidence="3">Uncharacterized protein</fullName>
    </submittedName>
</protein>
<keyword evidence="1" id="KW-0732">Signal</keyword>
<dbReference type="Proteomes" id="UP000029738">
    <property type="component" value="Unassembled WGS sequence"/>
</dbReference>
<accession>A0A0C1QM78</accession>
<organism evidence="3">
    <name type="scientific">Tolypothrix bouteillei VB521301</name>
    <dbReference type="NCBI Taxonomy" id="1479485"/>
    <lineage>
        <taxon>Bacteria</taxon>
        <taxon>Bacillati</taxon>
        <taxon>Cyanobacteriota</taxon>
        <taxon>Cyanophyceae</taxon>
        <taxon>Nostocales</taxon>
        <taxon>Tolypothrichaceae</taxon>
        <taxon>Tolypothrix</taxon>
    </lineage>
</organism>
<evidence type="ECO:0000313" key="4">
    <source>
        <dbReference type="Proteomes" id="UP000029738"/>
    </source>
</evidence>
<gene>
    <name evidence="3" type="ORF">DA73_0235400</name>
    <name evidence="2" type="ORF">DA73_0400034735</name>
</gene>
<evidence type="ECO:0000313" key="3">
    <source>
        <dbReference type="EMBL" id="KIE06624.1"/>
    </source>
</evidence>
<reference evidence="3" key="1">
    <citation type="journal article" date="2015" name="Genome Announc.">
        <title>Draft Genome Sequence of Tolypothrix boutellei Strain VB521301.</title>
        <authorList>
            <person name="Chandrababunaidu M.M."/>
            <person name="Singh D."/>
            <person name="Sen D."/>
            <person name="Bhan S."/>
            <person name="Das S."/>
            <person name="Gupta A."/>
            <person name="Adhikary S.P."/>
            <person name="Tripathy S."/>
        </authorList>
    </citation>
    <scope>NUCLEOTIDE SEQUENCE</scope>
    <source>
        <strain evidence="3">VB521301</strain>
    </source>
</reference>
<dbReference type="EMBL" id="JHEG04000001">
    <property type="protein sequence ID" value="KAF3890042.1"/>
    <property type="molecule type" value="Genomic_DNA"/>
</dbReference>
<name>A0A0C1QM78_9CYAN</name>
<evidence type="ECO:0000313" key="2">
    <source>
        <dbReference type="EMBL" id="KAF3890042.1"/>
    </source>
</evidence>
<dbReference type="EMBL" id="JHEG02000059">
    <property type="protein sequence ID" value="KIE06624.1"/>
    <property type="molecule type" value="Genomic_DNA"/>
</dbReference>
<feature type="chain" id="PRO_5036532973" evidence="1">
    <location>
        <begin position="24"/>
        <end position="191"/>
    </location>
</feature>
<sequence>MKFIVGLSSLALFSLSSVSPCLAANQLVSLSAGQSLPSTTKTIQEGNSFTQVINTVDRQQKRVAQLADREQWFQQRRYRAQQAARARQAAAAARREQERKYFESLTPDQQRAYLAQKRARQEAAAKLLLTIFGGGMIYENSGTAPSSNANQDTWIVEDRYNNPSGYQPAPAPVAPIDPFYGTGPGGKFYGN</sequence>
<reference evidence="2" key="2">
    <citation type="submission" date="2019-11" db="EMBL/GenBank/DDBJ databases">
        <title>Improved Assembly of Tolypothrix boutellei genome.</title>
        <authorList>
            <person name="Sarangi A.N."/>
            <person name="Mukherjee M."/>
            <person name="Ghosh S."/>
            <person name="Singh D."/>
            <person name="Das A."/>
            <person name="Kant S."/>
            <person name="Prusty A."/>
            <person name="Tripathy S."/>
        </authorList>
    </citation>
    <scope>NUCLEOTIDE SEQUENCE</scope>
    <source>
        <strain evidence="2">VB521301</strain>
    </source>
</reference>
<dbReference type="AlphaFoldDB" id="A0A0C1QM78"/>
<dbReference type="OrthoDB" id="516133at2"/>
<keyword evidence="4" id="KW-1185">Reference proteome</keyword>
<evidence type="ECO:0000256" key="1">
    <source>
        <dbReference type="SAM" id="SignalP"/>
    </source>
</evidence>
<dbReference type="RefSeq" id="WP_038078311.1">
    <property type="nucleotide sequence ID" value="NZ_JHEG04000001.1"/>
</dbReference>